<comment type="caution">
    <text evidence="1">The sequence shown here is derived from an EMBL/GenBank/DDBJ whole genome shotgun (WGS) entry which is preliminary data.</text>
</comment>
<gene>
    <name evidence="1" type="ORF">IM880_13150</name>
</gene>
<accession>A0AAW4P124</accession>
<name>A0AAW4P124_9GAMM</name>
<dbReference type="AlphaFoldDB" id="A0AAW4P124"/>
<reference evidence="1" key="2">
    <citation type="submission" date="2021-01" db="EMBL/GenBank/DDBJ databases">
        <authorList>
            <person name="Vargas Peralta D."/>
        </authorList>
    </citation>
    <scope>NUCLEOTIDE SEQUENCE</scope>
    <source>
        <strain evidence="1">A3</strain>
    </source>
</reference>
<evidence type="ECO:0000313" key="1">
    <source>
        <dbReference type="EMBL" id="MBW5893160.1"/>
    </source>
</evidence>
<dbReference type="Proteomes" id="UP000696310">
    <property type="component" value="Unassembled WGS sequence"/>
</dbReference>
<reference evidence="1" key="1">
    <citation type="journal article" date="2021" name="bioRxiv">
        <title>Identification of Pectobacterium species isolated from the soft rot of tetecho (Neobuxbaumia tetetzo), a columnar cactus, and associated metagenomics.</title>
        <authorList>
            <person name="Vargas-Peralta D."/>
            <person name="Narvaez-Barragan D.A."/>
            <person name="de Sandozequi A."/>
            <person name="Romero-Gutierrez M.F."/>
            <person name="Segovia L."/>
            <person name="Martinez-Anaya C."/>
            <person name="Alcaraz L.D."/>
            <person name="de la Torre Almaraz R."/>
        </authorList>
    </citation>
    <scope>NUCLEOTIDE SEQUENCE</scope>
    <source>
        <strain evidence="1">A3</strain>
    </source>
</reference>
<dbReference type="GeneID" id="61408896"/>
<evidence type="ECO:0000313" key="2">
    <source>
        <dbReference type="Proteomes" id="UP000696310"/>
    </source>
</evidence>
<protein>
    <submittedName>
        <fullName evidence="1">Uncharacterized protein</fullName>
    </submittedName>
</protein>
<proteinExistence type="predicted"/>
<dbReference type="KEGG" id="ppoa:BJK05_09675"/>
<organism evidence="1 2">
    <name type="scientific">Pectobacterium polaris</name>
    <dbReference type="NCBI Taxonomy" id="2042057"/>
    <lineage>
        <taxon>Bacteria</taxon>
        <taxon>Pseudomonadati</taxon>
        <taxon>Pseudomonadota</taxon>
        <taxon>Gammaproteobacteria</taxon>
        <taxon>Enterobacterales</taxon>
        <taxon>Pectobacteriaceae</taxon>
        <taxon>Pectobacterium</taxon>
    </lineage>
</organism>
<sequence length="208" mass="24589">MNIEDSLQQVRQAHRICAGFYQQVLPRIERVQELMDIRFFQWNSISFESSPSKSVSPFKCWKWDFLPLMDTSFTFIKKSESRYFCPNDYILDIRLITDSELEWKHRENVYSEQEPDACKLNDTVDQSETYLAIYLFSPTKQMQNNNVFDRLWHNSDYPGLESEVALSNQGLVKTIGFKFLLADFVQEDGPEKLIEKIKQHFSLMGIEE</sequence>
<dbReference type="RefSeq" id="WP_095700144.1">
    <property type="nucleotide sequence ID" value="NZ_CP017482.1"/>
</dbReference>
<dbReference type="EMBL" id="JAESHX010000060">
    <property type="protein sequence ID" value="MBW5893160.1"/>
    <property type="molecule type" value="Genomic_DNA"/>
</dbReference>